<keyword evidence="2" id="KW-1185">Reference proteome</keyword>
<gene>
    <name evidence="1" type="ORF">OHX15_17330</name>
</gene>
<proteinExistence type="predicted"/>
<reference evidence="1 2" key="1">
    <citation type="journal article" date="2021" name="Chemosphere">
        <title>Bioballs carrying a syntrophic Rhodococcus and Mycolicibacterium consortium for simultaneous sorption and biodegradation of fuel oil in contaminated freshwater.</title>
        <authorList>
            <person name="Naloka K."/>
            <person name="Polrit D."/>
            <person name="Muangchinda C."/>
            <person name="Thoetkiattikul H."/>
            <person name="Pinyakong O."/>
        </authorList>
    </citation>
    <scope>NUCLEOTIDE SEQUENCE [LARGE SCALE GENOMIC DNA]</scope>
    <source>
        <strain evidence="1 2">J101</strain>
    </source>
</reference>
<dbReference type="EMBL" id="JAOXLN010000018">
    <property type="protein sequence ID" value="MDZ5087153.1"/>
    <property type="molecule type" value="Genomic_DNA"/>
</dbReference>
<organism evidence="1 2">
    <name type="scientific">Mycolicibacterium parafortuitum</name>
    <name type="common">Mycobacterium parafortuitum</name>
    <dbReference type="NCBI Taxonomy" id="39692"/>
    <lineage>
        <taxon>Bacteria</taxon>
        <taxon>Bacillati</taxon>
        <taxon>Actinomycetota</taxon>
        <taxon>Actinomycetes</taxon>
        <taxon>Mycobacteriales</taxon>
        <taxon>Mycobacteriaceae</taxon>
        <taxon>Mycolicibacterium</taxon>
    </lineage>
</organism>
<accession>A0ACC6MJJ9</accession>
<comment type="caution">
    <text evidence="1">The sequence shown here is derived from an EMBL/GenBank/DDBJ whole genome shotgun (WGS) entry which is preliminary data.</text>
</comment>
<evidence type="ECO:0000313" key="1">
    <source>
        <dbReference type="EMBL" id="MDZ5087153.1"/>
    </source>
</evidence>
<dbReference type="Proteomes" id="UP001289645">
    <property type="component" value="Unassembled WGS sequence"/>
</dbReference>
<evidence type="ECO:0000313" key="2">
    <source>
        <dbReference type="Proteomes" id="UP001289645"/>
    </source>
</evidence>
<protein>
    <submittedName>
        <fullName evidence="1">Nuclear transport factor 2 family protein</fullName>
    </submittedName>
</protein>
<name>A0ACC6MJJ9_MYCPF</name>
<sequence>MPTTPPDPVLQEMRDEHALRKLVHGYCRAVDRGDNEALRGMYHPDAVDGHGAFSTGSVDDFLGRLAASRKHLRSMQHHITTVNFAIDGDRAEGEIYSIATHTFAAKHGETEVIVGGRYLDKYQKRDGTWRFLERTIVTDWAHVHDPSSVDLGHPMVRDSLKGSLGPDDPSFALFSLLGGRV</sequence>